<evidence type="ECO:0000256" key="11">
    <source>
        <dbReference type="ARBA" id="ARBA00023277"/>
    </source>
</evidence>
<evidence type="ECO:0000256" key="14">
    <source>
        <dbReference type="ARBA" id="ARBA00045077"/>
    </source>
</evidence>
<keyword evidence="4" id="KW-0479">Metal-binding</keyword>
<comment type="catalytic activity">
    <reaction evidence="14">
        <text>[(1-&gt;4)-beta-D-glucosyl]n+m + reduced acceptor + O2 = 4-dehydro-beta-D-glucosyl-[(1-&gt;4)-beta-D-glucosyl]n-1 + [(1-&gt;4)-beta-D-glucosyl]m + acceptor + H2O.</text>
        <dbReference type="EC" id="1.14.99.56"/>
    </reaction>
</comment>
<gene>
    <name evidence="18" type="ORF">B0T17DRAFT_545317</name>
</gene>
<evidence type="ECO:0000256" key="6">
    <source>
        <dbReference type="ARBA" id="ARBA00023001"/>
    </source>
</evidence>
<feature type="domain" description="Auxiliary Activity family 9 catalytic" evidence="17">
    <location>
        <begin position="20"/>
        <end position="228"/>
    </location>
</feature>
<evidence type="ECO:0000313" key="18">
    <source>
        <dbReference type="EMBL" id="KAK0610709.1"/>
    </source>
</evidence>
<evidence type="ECO:0000256" key="7">
    <source>
        <dbReference type="ARBA" id="ARBA00023002"/>
    </source>
</evidence>
<dbReference type="InterPro" id="IPR005103">
    <property type="entry name" value="AA9_LPMO"/>
</dbReference>
<dbReference type="Pfam" id="PF03443">
    <property type="entry name" value="AA9"/>
    <property type="match status" value="1"/>
</dbReference>
<evidence type="ECO:0000256" key="13">
    <source>
        <dbReference type="ARBA" id="ARBA00044502"/>
    </source>
</evidence>
<accession>A0AA39U486</accession>
<comment type="subcellular location">
    <subcellularLocation>
        <location evidence="2">Secreted</location>
    </subcellularLocation>
</comment>
<dbReference type="CDD" id="cd21175">
    <property type="entry name" value="LPMO_AA9"/>
    <property type="match status" value="1"/>
</dbReference>
<keyword evidence="10" id="KW-1015">Disulfide bond</keyword>
<dbReference type="GO" id="GO:0004497">
    <property type="term" value="F:monooxygenase activity"/>
    <property type="evidence" value="ECO:0007669"/>
    <property type="project" value="UniProtKB-KW"/>
</dbReference>
<dbReference type="InterPro" id="IPR049892">
    <property type="entry name" value="AA9"/>
</dbReference>
<dbReference type="PANTHER" id="PTHR33353:SF17">
    <property type="entry name" value="ENDO-BETA-1,4-GLUCANASE D"/>
    <property type="match status" value="1"/>
</dbReference>
<keyword evidence="5 16" id="KW-0732">Signal</keyword>
<evidence type="ECO:0000256" key="12">
    <source>
        <dbReference type="ARBA" id="ARBA00023326"/>
    </source>
</evidence>
<comment type="similarity">
    <text evidence="13">Belongs to the polysaccharide monooxygenase AA9 family.</text>
</comment>
<reference evidence="18" key="1">
    <citation type="submission" date="2023-06" db="EMBL/GenBank/DDBJ databases">
        <title>Genome-scale phylogeny and comparative genomics of the fungal order Sordariales.</title>
        <authorList>
            <consortium name="Lawrence Berkeley National Laboratory"/>
            <person name="Hensen N."/>
            <person name="Bonometti L."/>
            <person name="Westerberg I."/>
            <person name="Brannstrom I.O."/>
            <person name="Guillou S."/>
            <person name="Cros-Aarteil S."/>
            <person name="Calhoun S."/>
            <person name="Haridas S."/>
            <person name="Kuo A."/>
            <person name="Mondo S."/>
            <person name="Pangilinan J."/>
            <person name="Riley R."/>
            <person name="LaButti K."/>
            <person name="Andreopoulos B."/>
            <person name="Lipzen A."/>
            <person name="Chen C."/>
            <person name="Yanf M."/>
            <person name="Daum C."/>
            <person name="Ng V."/>
            <person name="Clum A."/>
            <person name="Steindorff A."/>
            <person name="Ohm R."/>
            <person name="Martin F."/>
            <person name="Silar P."/>
            <person name="Natvig D."/>
            <person name="Lalanne C."/>
            <person name="Gautier V."/>
            <person name="Ament-velasquez S.L."/>
            <person name="Kruys A."/>
            <person name="Hutchinson M.I."/>
            <person name="Powell A.J."/>
            <person name="Barry K."/>
            <person name="Miller A.N."/>
            <person name="Grigoriev I.V."/>
            <person name="Debuchy R."/>
            <person name="Gladieux P."/>
            <person name="Thoren M.H."/>
            <person name="Johannesson H."/>
        </authorList>
    </citation>
    <scope>NUCLEOTIDE SEQUENCE</scope>
    <source>
        <strain evidence="18">SMH3391-2</strain>
    </source>
</reference>
<feature type="chain" id="PRO_5041232122" description="lytic cellulose monooxygenase (C4-dehydrogenating)" evidence="16">
    <location>
        <begin position="20"/>
        <end position="336"/>
    </location>
</feature>
<evidence type="ECO:0000313" key="19">
    <source>
        <dbReference type="Proteomes" id="UP001174934"/>
    </source>
</evidence>
<keyword evidence="11" id="KW-0119">Carbohydrate metabolism</keyword>
<evidence type="ECO:0000256" key="10">
    <source>
        <dbReference type="ARBA" id="ARBA00023157"/>
    </source>
</evidence>
<evidence type="ECO:0000256" key="2">
    <source>
        <dbReference type="ARBA" id="ARBA00004613"/>
    </source>
</evidence>
<keyword evidence="3" id="KW-0964">Secreted</keyword>
<evidence type="ECO:0000256" key="8">
    <source>
        <dbReference type="ARBA" id="ARBA00023008"/>
    </source>
</evidence>
<comment type="caution">
    <text evidence="18">The sequence shown here is derived from an EMBL/GenBank/DDBJ whole genome shotgun (WGS) entry which is preliminary data.</text>
</comment>
<evidence type="ECO:0000256" key="4">
    <source>
        <dbReference type="ARBA" id="ARBA00022723"/>
    </source>
</evidence>
<dbReference type="AlphaFoldDB" id="A0AA39U486"/>
<evidence type="ECO:0000256" key="15">
    <source>
        <dbReference type="ARBA" id="ARBA00047174"/>
    </source>
</evidence>
<evidence type="ECO:0000256" key="1">
    <source>
        <dbReference type="ARBA" id="ARBA00001973"/>
    </source>
</evidence>
<dbReference type="EC" id="1.14.99.56" evidence="15"/>
<dbReference type="GO" id="GO:0016787">
    <property type="term" value="F:hydrolase activity"/>
    <property type="evidence" value="ECO:0007669"/>
    <property type="project" value="UniProtKB-KW"/>
</dbReference>
<evidence type="ECO:0000256" key="3">
    <source>
        <dbReference type="ARBA" id="ARBA00022525"/>
    </source>
</evidence>
<name>A0AA39U486_9PEZI</name>
<evidence type="ECO:0000259" key="17">
    <source>
        <dbReference type="Pfam" id="PF03443"/>
    </source>
</evidence>
<keyword evidence="18" id="KW-0378">Hydrolase</keyword>
<keyword evidence="9" id="KW-0503">Monooxygenase</keyword>
<dbReference type="Gene3D" id="2.70.50.70">
    <property type="match status" value="1"/>
</dbReference>
<protein>
    <recommendedName>
        <fullName evidence="15">lytic cellulose monooxygenase (C4-dehydrogenating)</fullName>
        <ecNumber evidence="15">1.14.99.56</ecNumber>
    </recommendedName>
</protein>
<keyword evidence="8" id="KW-0186">Copper</keyword>
<dbReference type="EMBL" id="JAULSR010000010">
    <property type="protein sequence ID" value="KAK0610709.1"/>
    <property type="molecule type" value="Genomic_DNA"/>
</dbReference>
<dbReference type="PANTHER" id="PTHR33353">
    <property type="entry name" value="PUTATIVE (AFU_ORTHOLOGUE AFUA_1G12560)-RELATED"/>
    <property type="match status" value="1"/>
</dbReference>
<feature type="signal peptide" evidence="16">
    <location>
        <begin position="1"/>
        <end position="19"/>
    </location>
</feature>
<sequence>MHFTAATIAALAFASTASAHATMFSVWVNGVDQGDGRSVYIRSPTDNSPIKDLASPNLACNVNGGKEVPSFVEAAAGAKLEFEWFHDNRNDDIIADSHKGPIATYIAPYTSGNGAKAIWTKIAEEGYDKTTNRWATEKLASNKGKKDFTLPANLKAGKYLIRQEIIALHEADRAFKNDKARGAQFYPSCVQFEVTGSGSAVPSENFDFNTGYTYSDPGILFDLYSSFSSYPVPGPKISTFASNTISPVVDVVAVVPSAAASSAAASSAKTSSTSAVVPTTLATLVRSSTVQVSTSTYTGQQQAVPTAVRTRLAAQAAAPTATASKVSGACSALRRH</sequence>
<keyword evidence="6" id="KW-0136">Cellulose degradation</keyword>
<evidence type="ECO:0000256" key="9">
    <source>
        <dbReference type="ARBA" id="ARBA00023033"/>
    </source>
</evidence>
<dbReference type="GO" id="GO:0005576">
    <property type="term" value="C:extracellular region"/>
    <property type="evidence" value="ECO:0007669"/>
    <property type="project" value="UniProtKB-SubCell"/>
</dbReference>
<keyword evidence="12" id="KW-0624">Polysaccharide degradation</keyword>
<dbReference type="GO" id="GO:0030245">
    <property type="term" value="P:cellulose catabolic process"/>
    <property type="evidence" value="ECO:0007669"/>
    <property type="project" value="UniProtKB-KW"/>
</dbReference>
<proteinExistence type="inferred from homology"/>
<keyword evidence="7" id="KW-0560">Oxidoreductase</keyword>
<evidence type="ECO:0000256" key="5">
    <source>
        <dbReference type="ARBA" id="ARBA00022729"/>
    </source>
</evidence>
<comment type="cofactor">
    <cofactor evidence="1">
        <name>Cu(2+)</name>
        <dbReference type="ChEBI" id="CHEBI:29036"/>
    </cofactor>
</comment>
<organism evidence="18 19">
    <name type="scientific">Bombardia bombarda</name>
    <dbReference type="NCBI Taxonomy" id="252184"/>
    <lineage>
        <taxon>Eukaryota</taxon>
        <taxon>Fungi</taxon>
        <taxon>Dikarya</taxon>
        <taxon>Ascomycota</taxon>
        <taxon>Pezizomycotina</taxon>
        <taxon>Sordariomycetes</taxon>
        <taxon>Sordariomycetidae</taxon>
        <taxon>Sordariales</taxon>
        <taxon>Lasiosphaeriaceae</taxon>
        <taxon>Bombardia</taxon>
    </lineage>
</organism>
<dbReference type="GO" id="GO:0046872">
    <property type="term" value="F:metal ion binding"/>
    <property type="evidence" value="ECO:0007669"/>
    <property type="project" value="UniProtKB-KW"/>
</dbReference>
<keyword evidence="19" id="KW-1185">Reference proteome</keyword>
<evidence type="ECO:0000256" key="16">
    <source>
        <dbReference type="SAM" id="SignalP"/>
    </source>
</evidence>
<dbReference type="Proteomes" id="UP001174934">
    <property type="component" value="Unassembled WGS sequence"/>
</dbReference>